<proteinExistence type="predicted"/>
<feature type="compositionally biased region" description="Low complexity" evidence="8">
    <location>
        <begin position="1498"/>
        <end position="1508"/>
    </location>
</feature>
<dbReference type="EMBL" id="NIDN02000068">
    <property type="protein sequence ID" value="RLL97777.1"/>
    <property type="molecule type" value="Genomic_DNA"/>
</dbReference>
<dbReference type="EC" id="3.4.19.12" evidence="2"/>
<dbReference type="GO" id="GO:0004843">
    <property type="term" value="F:cysteine-type deubiquitinase activity"/>
    <property type="evidence" value="ECO:0007669"/>
    <property type="project" value="UniProtKB-EC"/>
</dbReference>
<dbReference type="STRING" id="1245748.A0A3R7GB54"/>
<dbReference type="GO" id="GO:0006508">
    <property type="term" value="P:proteolysis"/>
    <property type="evidence" value="ECO:0007669"/>
    <property type="project" value="UniProtKB-KW"/>
</dbReference>
<feature type="domain" description="DUF3645" evidence="10">
    <location>
        <begin position="2413"/>
        <end position="2445"/>
    </location>
</feature>
<dbReference type="PANTHER" id="PTHR13367:SF33">
    <property type="entry name" value="P-LOOP CONTAINING NUCLEOSIDE TRIPHOSPHATE HYDROLASE PROTEIN"/>
    <property type="match status" value="1"/>
</dbReference>
<dbReference type="InterPro" id="IPR046541">
    <property type="entry name" value="DUF6606"/>
</dbReference>
<dbReference type="OrthoDB" id="3182339at2759"/>
<evidence type="ECO:0000313" key="13">
    <source>
        <dbReference type="Proteomes" id="UP000215289"/>
    </source>
</evidence>
<dbReference type="InterPro" id="IPR022099">
    <property type="entry name" value="DUF3638"/>
</dbReference>
<sequence length="3212" mass="364688">MAEPNVLALTFNHVALPPQLPGKHDSNAEIEKVNRQLIERLIRSVEILKTVHESSIEVSNSIEKLLRKCMLLTGNGFVNRDAALSAFKEIAPGEALVLYIAQQNACLYLRRPRDDEDVVVIEAFETSPTTEHTLAADGALLWDFPGQAVLLPLHDFNDPVFQSNFAALLEKASTEPIHEYAAKTRKAGAEVSETRDSTDPGFITQFLMTFLAANGERACPPLLRKRVRDDVCWNNAELPWRRSPFWLVLRVCIERMLIFRLGEAMGRLYYKVLLCALMSGMLDDAVDHLSPEDCNFLKTKLCRRLTKLEIEKENSAGSLVDSYESLLSPVASICQKAITHATSALEFEWKSFKRRLERKIPSLPLYAQPSDLEMSLRNSAPVLHSILRPPQKSSWQPLSIDSKQVTRNVQKATTDAFLDLVTNYSALADREQVIESEARDVPETKTGCEALCMKLASTIEDYLNTASKAYQDDPEQMGIFILNVFEMWVHMDKCATAVCPLLKSYHPWVKPELLDVILLSRLSDMERLQKIQVYISIRCAQARADRRTIFDDPLPRCFADRYFDSEDGEPMHQLQRKIKAASLKAREDKAAELERINNEFRDLTEKKTMNACTQRLNLDGTHDIRGCSHCYYIRRRRRLRIDVHEDFLPPDDDTPRQRAVVFELNLPRCFEAYRAATWNIIATLSRGPTDDPGDLGEPETLLGEYPQLAKYHTTRKGEGLTLASFSKSYLKTHYNWKALPATSRMILLPSGLKFAYYDSKRKIWVRTFTRTDVTFAHHFSISLPKQHPFSALYSSVLFAVEGPGPSSYETLASSTECPPCLSLHEYQASHQMMGGKTRRWLSMLIELGSSNVDFSLRDTVALVRLLALQAGPRLEKDTLRAVHVVFRDVQFCRRLTELLHQHIDILSANWREVNYMETMLLLALQLWSYCCSAARFEAYELICRIRSVTFSWIGLLRDVMRNSEEADTATQAARHCFLSALLCRRTFLPQAYENYAMTAQDFKVFLEASLAMQESLVVDLTKFSSITRSMLVRDIKMGAVMRPRLGFWMKQHPHAVNEALHSTWPATGRSYTEWKFVSISNDTCWVTATVRESDGNPQVVHLHLLQGHLLLDGQTIGKLPTDITDSQLLRTLFGNQRLFAFPSNMPGMRYVLALNKEGHQIHLGYRSTDKQLVVRAVKAGSILELVPRAVFGSGTDLDLPAILIEDCVHWLDINSGILYVRRLARMWNDDFWVLSLRSRRAQRKRMSLVDQRSSIFRSIAQIFRHFEEPCNIMVTQPFNGPLCVDLKRMNLTFYVNKKNLLQCRQLSAEVDPNQDAGTFYGLQSMLVLRNVFNRAQRSIIVPLGSHEYERKGMHVVVRIRNGGLYARYVVDNVLGRLQSPQELRILYTKALLHAVTSSFIPDTLTGQTGTEESLACLQSGQVQPWNPLSEPELAILQSIANLTARREYYPKERKRQQTVHWNPCLTYFIQHDAYRPVVDRIISKSKRLSSFAVDSPESSTASTASTKTKAQEPSNVPHLCQRAFWRRSLYERTCSFHQAFEIHKPKDVRYSSRDGWASNSRTRNVREIVDLIRLQPSSIHTTHALQKLLQSWPLIGGYSTSCNLKTLDDYLSIELPHHWGALVKACKVCPIEEKFDILFKLGLVAFRPGVDMTALRVTGAFFVLKDLKALELPDYPSFTKFEAGESPTAKLISDLAMPYLEPFQEPSPPRKRNKKKQAAANRAKATLAEHQKRCDDALRTFADFLLGQWPCSAPSVDGLQAHVKQLNDSGSSGIDLECLNVRQAAGVINKEWGRLYANLQLQTHLEIVQPILNKHYSAEKPFIAKWPNLDCEDVLGIRTRRDFDLPRIDGDLLQRPGPSIDVYHSSLDWLRKLAKPKTISPALPSFPSFTAVSGSPGSHGSAGASIAPNRTSQVAEVESIVDGLLNTQCPVKLQYGRDLKESIAALTLVRAPSSIGLDLDFGKGVERLNAEIWAARAAINQRREQIVNALSCGNRTHIWLSQANLWPCTMPVQLLHQLRSTSGCRFGPGMEKAIVSYGQSILNLQRLIRIKEALAKDDKGRLHQEMCEVGHTNWQPYNFPDWLLLELDANILIREEQVTVALEMIDPSSGANSVLQMNMGRGKTSVIMPMVAAVLADGKMLARLLVPKALLSQTAQILQSRLGGLLGREITHIPFSRRTPTTADMIEEYCHLHKESLYGSGIILGIPEHVLSFKLSGLQRLSDSKISQATDMMETQHLLDLVCRDILDECDFSLAVRTQLVYPSGSQLAVDGHPSRWEVTMAILGSVAHHLPRIAHDFPRSIDVVNRPATDFPVAYFLRDDAERALLKRLVDDVCDGQACFLPVHQCKSHELQSLRLFISEETVETSVSKHVSNMFPDKPHFRKIIYLLRGLLVHGILLLCLKKRWNVQYGLHPTRDPMAVPFLAKGVPSDQAEWGHPDVAILFTCLAFYHQGISLKQLRQSLQAVLRSDDPTAEYDRWTQTSTALPESLRHWNIVNVDDDGQVYEIWRHLRFRKVVIDYFLKSFVFPVHAKQFSIKLQASGWDIPLFGKAEQLNGDDYPKLAGITTGFSGTNDNRRLLPLTIEQHDLPELAHTNAEVLTYLLQPRNRQYMVAAGSDGRRLSEHGLLDHLRTKRIRILIDAGAYILEMDNHTLARAWLQEDQDALAAVYFGKDNRPWVQYQTGKIAPLIATPFADNMDRCLVYLDEAHTRGTDLKLPLDARGALTLALHQTKDHTVQAAMRLRQLGTTQSITFVAPPEVHQSILDVRNKQTTDRLDSSDVIAWLLDQTCATNKDLLPLYYAQGADFCYRMQAAATYEKFLTIKSDRERLLKHLQQPEQQTLEQLYDPQTREAASARAELKLRGVLKTFMRDLGRNRALIQDQYSSAHTSALEEVEQEREVAYEVQEERELQRPRPRKALTFPGLHPAILSFVDSGVLEGEEGFIKASRILLSTELALKHGLKKLSIMSRLYASEEMIRSIELRRGERNDNYTRPVNWILWSMKTETGLVIIPEEAEVLIPIIRSMDTPCVHLILYAAPFTKRMLQFNRFNFYAIPCLPEGWNAPLWLRFEIGILAGRLYFELDEYEDLLERLHIELEGNPRRSKDTTLLFVQEWLALRRHGQDISHTPMGYVCQGWTIRHDHPFFSTTRKADDKNATELFSSAKHNTVTTVEEVFYDSDDEEVVILEGDDGASEHGGEMYNLADGLEGIKFN</sequence>
<evidence type="ECO:0000256" key="7">
    <source>
        <dbReference type="SAM" id="Coils"/>
    </source>
</evidence>
<evidence type="ECO:0000256" key="3">
    <source>
        <dbReference type="ARBA" id="ARBA00022670"/>
    </source>
</evidence>
<organism evidence="12 13">
    <name type="scientific">Aspergillus turcosus</name>
    <dbReference type="NCBI Taxonomy" id="1245748"/>
    <lineage>
        <taxon>Eukaryota</taxon>
        <taxon>Fungi</taxon>
        <taxon>Dikarya</taxon>
        <taxon>Ascomycota</taxon>
        <taxon>Pezizomycotina</taxon>
        <taxon>Eurotiomycetes</taxon>
        <taxon>Eurotiomycetidae</taxon>
        <taxon>Eurotiales</taxon>
        <taxon>Aspergillaceae</taxon>
        <taxon>Aspergillus</taxon>
        <taxon>Aspergillus subgen. Fumigati</taxon>
    </lineage>
</organism>
<dbReference type="InterPro" id="IPR051346">
    <property type="entry name" value="OTU_Deubiquitinase"/>
</dbReference>
<keyword evidence="13" id="KW-1185">Reference proteome</keyword>
<dbReference type="Proteomes" id="UP000215289">
    <property type="component" value="Unassembled WGS sequence"/>
</dbReference>
<feature type="domain" description="DUF6606" evidence="11">
    <location>
        <begin position="11"/>
        <end position="282"/>
    </location>
</feature>
<name>A0A3R7GB54_9EURO</name>
<protein>
    <recommendedName>
        <fullName evidence="2">ubiquitinyl hydrolase 1</fullName>
        <ecNumber evidence="2">3.4.19.12</ecNumber>
    </recommendedName>
</protein>
<feature type="region of interest" description="Disordered" evidence="8">
    <location>
        <begin position="1703"/>
        <end position="1722"/>
    </location>
</feature>
<dbReference type="InterPro" id="IPR022105">
    <property type="entry name" value="DUF3645"/>
</dbReference>
<keyword evidence="6" id="KW-0788">Thiol protease</keyword>
<dbReference type="Pfam" id="PF20255">
    <property type="entry name" value="DUF6606"/>
    <property type="match status" value="1"/>
</dbReference>
<dbReference type="PANTHER" id="PTHR13367">
    <property type="entry name" value="UBIQUITIN THIOESTERASE"/>
    <property type="match status" value="1"/>
</dbReference>
<accession>A0A3R7GB54</accession>
<evidence type="ECO:0000259" key="11">
    <source>
        <dbReference type="Pfam" id="PF20255"/>
    </source>
</evidence>
<keyword evidence="3" id="KW-0645">Protease</keyword>
<feature type="coiled-coil region" evidence="7">
    <location>
        <begin position="571"/>
        <end position="606"/>
    </location>
</feature>
<keyword evidence="4" id="KW-0833">Ubl conjugation pathway</keyword>
<feature type="domain" description="DUF3638" evidence="9">
    <location>
        <begin position="2071"/>
        <end position="2294"/>
    </location>
</feature>
<evidence type="ECO:0000256" key="8">
    <source>
        <dbReference type="SAM" id="MobiDB-lite"/>
    </source>
</evidence>
<evidence type="ECO:0000259" key="10">
    <source>
        <dbReference type="Pfam" id="PF12359"/>
    </source>
</evidence>
<evidence type="ECO:0000313" key="12">
    <source>
        <dbReference type="EMBL" id="RLL97777.1"/>
    </source>
</evidence>
<evidence type="ECO:0000256" key="2">
    <source>
        <dbReference type="ARBA" id="ARBA00012759"/>
    </source>
</evidence>
<evidence type="ECO:0000256" key="5">
    <source>
        <dbReference type="ARBA" id="ARBA00022801"/>
    </source>
</evidence>
<dbReference type="Pfam" id="PF12340">
    <property type="entry name" value="DUF3638"/>
    <property type="match status" value="1"/>
</dbReference>
<reference evidence="12 13" key="1">
    <citation type="submission" date="2018-08" db="EMBL/GenBank/DDBJ databases">
        <title>Draft genome sequences of two Aspergillus turcosus clinical strains isolated from bronchoalveolar lavage fluid: one azole-susceptible and the other azole-resistant.</title>
        <authorList>
            <person name="Parent-Michaud M."/>
            <person name="Dufresne P.J."/>
            <person name="Fournier E."/>
            <person name="Martineau C."/>
            <person name="Moreira S."/>
            <person name="Perkins V."/>
            <person name="De Repentigny L."/>
            <person name="Dufresne S.F."/>
        </authorList>
    </citation>
    <scope>NUCLEOTIDE SEQUENCE [LARGE SCALE GENOMIC DNA]</scope>
    <source>
        <strain evidence="12">HMR AF 1038</strain>
    </source>
</reference>
<keyword evidence="5" id="KW-0378">Hydrolase</keyword>
<evidence type="ECO:0000256" key="4">
    <source>
        <dbReference type="ARBA" id="ARBA00022786"/>
    </source>
</evidence>
<evidence type="ECO:0000256" key="6">
    <source>
        <dbReference type="ARBA" id="ARBA00022807"/>
    </source>
</evidence>
<comment type="caution">
    <text evidence="12">The sequence shown here is derived from an EMBL/GenBank/DDBJ whole genome shotgun (WGS) entry which is preliminary data.</text>
</comment>
<dbReference type="Pfam" id="PF12359">
    <property type="entry name" value="DUF3645"/>
    <property type="match status" value="1"/>
</dbReference>
<gene>
    <name evidence="12" type="ORF">CFD26_103891</name>
</gene>
<feature type="region of interest" description="Disordered" evidence="8">
    <location>
        <begin position="1493"/>
        <end position="1514"/>
    </location>
</feature>
<evidence type="ECO:0000256" key="1">
    <source>
        <dbReference type="ARBA" id="ARBA00000707"/>
    </source>
</evidence>
<comment type="catalytic activity">
    <reaction evidence="1">
        <text>Thiol-dependent hydrolysis of ester, thioester, amide, peptide and isopeptide bonds formed by the C-terminal Gly of ubiquitin (a 76-residue protein attached to proteins as an intracellular targeting signal).</text>
        <dbReference type="EC" id="3.4.19.12"/>
    </reaction>
</comment>
<keyword evidence="7" id="KW-0175">Coiled coil</keyword>
<evidence type="ECO:0000259" key="9">
    <source>
        <dbReference type="Pfam" id="PF12340"/>
    </source>
</evidence>